<evidence type="ECO:0000313" key="1">
    <source>
        <dbReference type="Proteomes" id="UP000887565"/>
    </source>
</evidence>
<dbReference type="WBParaSite" id="nRc.2.0.1.t46761-RA">
    <property type="protein sequence ID" value="nRc.2.0.1.t46761-RA"/>
    <property type="gene ID" value="nRc.2.0.1.g46761"/>
</dbReference>
<sequence length="50" mass="6275">MGKSGEHERSTWRRGRFGVDEIFVRRRRQRRIDQLRFVRTLRPAFKRMDQ</sequence>
<proteinExistence type="predicted"/>
<protein>
    <submittedName>
        <fullName evidence="2">Uncharacterized protein</fullName>
    </submittedName>
</protein>
<reference evidence="2" key="1">
    <citation type="submission" date="2022-11" db="UniProtKB">
        <authorList>
            <consortium name="WormBaseParasite"/>
        </authorList>
    </citation>
    <scope>IDENTIFICATION</scope>
</reference>
<evidence type="ECO:0000313" key="2">
    <source>
        <dbReference type="WBParaSite" id="nRc.2.0.1.t46761-RA"/>
    </source>
</evidence>
<accession>A0A915LAH9</accession>
<keyword evidence="1" id="KW-1185">Reference proteome</keyword>
<dbReference type="Proteomes" id="UP000887565">
    <property type="component" value="Unplaced"/>
</dbReference>
<dbReference type="AlphaFoldDB" id="A0A915LAH9"/>
<name>A0A915LAH9_ROMCU</name>
<organism evidence="1 2">
    <name type="scientific">Romanomermis culicivorax</name>
    <name type="common">Nematode worm</name>
    <dbReference type="NCBI Taxonomy" id="13658"/>
    <lineage>
        <taxon>Eukaryota</taxon>
        <taxon>Metazoa</taxon>
        <taxon>Ecdysozoa</taxon>
        <taxon>Nematoda</taxon>
        <taxon>Enoplea</taxon>
        <taxon>Dorylaimia</taxon>
        <taxon>Mermithida</taxon>
        <taxon>Mermithoidea</taxon>
        <taxon>Mermithidae</taxon>
        <taxon>Romanomermis</taxon>
    </lineage>
</organism>